<protein>
    <recommendedName>
        <fullName evidence="6">Ribosomal protein L34</fullName>
    </recommendedName>
</protein>
<dbReference type="Proteomes" id="UP001642405">
    <property type="component" value="Unassembled WGS sequence"/>
</dbReference>
<accession>A0ABP0BMT5</accession>
<evidence type="ECO:0000256" key="3">
    <source>
        <dbReference type="ARBA" id="ARBA00023274"/>
    </source>
</evidence>
<evidence type="ECO:0000256" key="2">
    <source>
        <dbReference type="ARBA" id="ARBA00022980"/>
    </source>
</evidence>
<dbReference type="HAMAP" id="MF_00391">
    <property type="entry name" value="Ribosomal_bL34"/>
    <property type="match status" value="1"/>
</dbReference>
<evidence type="ECO:0000256" key="1">
    <source>
        <dbReference type="ARBA" id="ARBA00010111"/>
    </source>
</evidence>
<dbReference type="NCBIfam" id="TIGR01030">
    <property type="entry name" value="rpmH_bact"/>
    <property type="match status" value="1"/>
</dbReference>
<keyword evidence="2" id="KW-0689">Ribosomal protein</keyword>
<proteinExistence type="inferred from homology"/>
<name>A0ABP0BMT5_9PEZI</name>
<reference evidence="4 5" key="1">
    <citation type="submission" date="2024-01" db="EMBL/GenBank/DDBJ databases">
        <authorList>
            <person name="Allen C."/>
            <person name="Tagirdzhanova G."/>
        </authorList>
    </citation>
    <scope>NUCLEOTIDE SEQUENCE [LARGE SCALE GENOMIC DNA]</scope>
</reference>
<gene>
    <name evidence="4" type="ORF">SCUCBS95973_004189</name>
</gene>
<dbReference type="Gene3D" id="1.10.287.3980">
    <property type="match status" value="1"/>
</dbReference>
<organism evidence="4 5">
    <name type="scientific">Sporothrix curviconia</name>
    <dbReference type="NCBI Taxonomy" id="1260050"/>
    <lineage>
        <taxon>Eukaryota</taxon>
        <taxon>Fungi</taxon>
        <taxon>Dikarya</taxon>
        <taxon>Ascomycota</taxon>
        <taxon>Pezizomycotina</taxon>
        <taxon>Sordariomycetes</taxon>
        <taxon>Sordariomycetidae</taxon>
        <taxon>Ophiostomatales</taxon>
        <taxon>Ophiostomataceae</taxon>
        <taxon>Sporothrix</taxon>
    </lineage>
</organism>
<evidence type="ECO:0008006" key="6">
    <source>
        <dbReference type="Google" id="ProtNLM"/>
    </source>
</evidence>
<comment type="caution">
    <text evidence="4">The sequence shown here is derived from an EMBL/GenBank/DDBJ whole genome shotgun (WGS) entry which is preliminary data.</text>
</comment>
<dbReference type="PANTHER" id="PTHR14503">
    <property type="entry name" value="MITOCHONDRIAL RIBOSOMAL PROTEIN 34 FAMILY MEMBER"/>
    <property type="match status" value="1"/>
</dbReference>
<dbReference type="InterPro" id="IPR000271">
    <property type="entry name" value="Ribosomal_bL34"/>
</dbReference>
<keyword evidence="5" id="KW-1185">Reference proteome</keyword>
<sequence length="144" mass="15619">MALARPALNVHTAVRTVLRVASPIQTQTRAFSNLPRLRPTMGPSMSVFRPAAAPSTIVPTTTTTTISSVAETATIDLIALSSISRHPALSGFASQIRCGPRPTMAGATRLVQKRRHGFLSRVRTKNGRKLLARRRLKGRKRLSA</sequence>
<evidence type="ECO:0000313" key="4">
    <source>
        <dbReference type="EMBL" id="CAK7220529.1"/>
    </source>
</evidence>
<comment type="similarity">
    <text evidence="1">Belongs to the bacterial ribosomal protein bL34 family.</text>
</comment>
<evidence type="ECO:0000313" key="5">
    <source>
        <dbReference type="Proteomes" id="UP001642405"/>
    </source>
</evidence>
<dbReference type="EMBL" id="CAWUHB010000020">
    <property type="protein sequence ID" value="CAK7220529.1"/>
    <property type="molecule type" value="Genomic_DNA"/>
</dbReference>
<dbReference type="Pfam" id="PF00468">
    <property type="entry name" value="Ribosomal_L34"/>
    <property type="match status" value="1"/>
</dbReference>
<keyword evidence="3" id="KW-0687">Ribonucleoprotein</keyword>
<dbReference type="PANTHER" id="PTHR14503:SF4">
    <property type="entry name" value="LARGE RIBOSOMAL SUBUNIT PROTEIN BL34M"/>
    <property type="match status" value="1"/>
</dbReference>